<dbReference type="Gene3D" id="2.20.28.60">
    <property type="match status" value="1"/>
</dbReference>
<evidence type="ECO:0000256" key="7">
    <source>
        <dbReference type="PIRNR" id="PIRNR001369"/>
    </source>
</evidence>
<evidence type="ECO:0000256" key="4">
    <source>
        <dbReference type="ARBA" id="ARBA00022679"/>
    </source>
</evidence>
<dbReference type="Proteomes" id="UP000571554">
    <property type="component" value="Unassembled WGS sequence"/>
</dbReference>
<comment type="caution">
    <text evidence="11">The sequence shown here is derived from an EMBL/GenBank/DDBJ whole genome shotgun (WGS) entry which is preliminary data.</text>
</comment>
<reference evidence="11 12" key="1">
    <citation type="submission" date="2020-08" db="EMBL/GenBank/DDBJ databases">
        <title>Above-ground endophytic microbial communities from plants in different locations in the United States.</title>
        <authorList>
            <person name="Frank C."/>
        </authorList>
    </citation>
    <scope>NUCLEOTIDE SEQUENCE [LARGE SCALE GENOMIC DNA]</scope>
    <source>
        <strain evidence="11 12">WP4_2_2</strain>
    </source>
</reference>
<dbReference type="UniPathway" id="UPA00223">
    <property type="reaction ID" value="UER00717"/>
</dbReference>
<evidence type="ECO:0000256" key="5">
    <source>
        <dbReference type="ARBA" id="ARBA00049288"/>
    </source>
</evidence>
<protein>
    <recommendedName>
        <fullName evidence="6 7">Citrate synthase</fullName>
    </recommendedName>
</protein>
<dbReference type="InterPro" id="IPR016143">
    <property type="entry name" value="Citrate_synth-like_sm_a-sub"/>
</dbReference>
<dbReference type="PROSITE" id="PS00480">
    <property type="entry name" value="CITRATE_SYNTHASE"/>
    <property type="match status" value="1"/>
</dbReference>
<dbReference type="NCBIfam" id="NF004126">
    <property type="entry name" value="PRK05614.1"/>
    <property type="match status" value="1"/>
</dbReference>
<keyword evidence="3 9" id="KW-0816">Tricarboxylic acid cycle</keyword>
<feature type="active site" evidence="8">
    <location>
        <position position="310"/>
    </location>
</feature>
<dbReference type="NCBIfam" id="TIGR01798">
    <property type="entry name" value="cit_synth_I"/>
    <property type="match status" value="1"/>
</dbReference>
<dbReference type="InterPro" id="IPR002020">
    <property type="entry name" value="Citrate_synthase"/>
</dbReference>
<dbReference type="Gene3D" id="1.10.580.10">
    <property type="entry name" value="Citrate Synthase, domain 1"/>
    <property type="match status" value="1"/>
</dbReference>
<dbReference type="GO" id="GO:0005737">
    <property type="term" value="C:cytoplasm"/>
    <property type="evidence" value="ECO:0007669"/>
    <property type="project" value="InterPro"/>
</dbReference>
<evidence type="ECO:0000256" key="10">
    <source>
        <dbReference type="RuleBase" id="RU003406"/>
    </source>
</evidence>
<evidence type="ECO:0000256" key="2">
    <source>
        <dbReference type="ARBA" id="ARBA00010566"/>
    </source>
</evidence>
<sequence>MIDSKTHATLTIPGHAEGVELPVYKGTQGPDVIDIRKLYGQTGMFTYDPGFMSTAACNSAITYIDGDKGELLYRGYPIDNLAQNADFLESCYLLLKGELPTQKQKDEFVATVTNHTMVHEQMHFFFRGFRRDAHPMAILVAAVGALSAFYHDSLDINDPQHREVSAVRMIAKLPTLVAMAYKYTVGQPFVYPRNDLSYSANFMQMMFSNPAEEYKVNDVLVRALDRILILHADHEQNASTSTVRLAGSSGANPFACIAAGIACLWGPAHGGANEAALNMLEEIGSVENIPEFIKQVKDKNSGVKLMGFGHRVYKNYDPRAKLMRETCHEVLNELGLHDDPLFKLAMALEKIALEDEYFVSRKLYPNVDFYSGIVQRALGIPTAMFTCIFAMARTVGWIAQWNEMIGDPEQKIGRPRQLFIGNTPREAKPISQR</sequence>
<keyword evidence="4 7" id="KW-0808">Transferase</keyword>
<dbReference type="CDD" id="cd06114">
    <property type="entry name" value="EcCS_like"/>
    <property type="match status" value="1"/>
</dbReference>
<comment type="pathway">
    <text evidence="1 9">Carbohydrate metabolism; tricarboxylic acid cycle; isocitrate from oxaloacetate: step 1/2.</text>
</comment>
<evidence type="ECO:0000256" key="9">
    <source>
        <dbReference type="RuleBase" id="RU003370"/>
    </source>
</evidence>
<dbReference type="AlphaFoldDB" id="A0A7W9TYD8"/>
<comment type="catalytic activity">
    <reaction evidence="5 9">
        <text>oxaloacetate + acetyl-CoA + H2O = citrate + CoA + H(+)</text>
        <dbReference type="Rhea" id="RHEA:16845"/>
        <dbReference type="ChEBI" id="CHEBI:15377"/>
        <dbReference type="ChEBI" id="CHEBI:15378"/>
        <dbReference type="ChEBI" id="CHEBI:16452"/>
        <dbReference type="ChEBI" id="CHEBI:16947"/>
        <dbReference type="ChEBI" id="CHEBI:57287"/>
        <dbReference type="ChEBI" id="CHEBI:57288"/>
        <dbReference type="EC" id="2.3.3.16"/>
    </reaction>
</comment>
<dbReference type="InterPro" id="IPR010953">
    <property type="entry name" value="Citrate_synthase_typ-I"/>
</dbReference>
<dbReference type="GO" id="GO:0036440">
    <property type="term" value="F:citrate synthase activity"/>
    <property type="evidence" value="ECO:0007669"/>
    <property type="project" value="UniProtKB-EC"/>
</dbReference>
<dbReference type="GO" id="GO:0006099">
    <property type="term" value="P:tricarboxylic acid cycle"/>
    <property type="evidence" value="ECO:0007669"/>
    <property type="project" value="UniProtKB-UniRule"/>
</dbReference>
<dbReference type="InterPro" id="IPR024176">
    <property type="entry name" value="Citrate_synthase_bac-typ"/>
</dbReference>
<evidence type="ECO:0000256" key="8">
    <source>
        <dbReference type="PIRSR" id="PIRSR001369-1"/>
    </source>
</evidence>
<dbReference type="EMBL" id="JACHBW010000006">
    <property type="protein sequence ID" value="MBB6102605.1"/>
    <property type="molecule type" value="Genomic_DNA"/>
</dbReference>
<gene>
    <name evidence="11" type="ORF">F4827_002457</name>
</gene>
<dbReference type="InterPro" id="IPR019810">
    <property type="entry name" value="Citrate_synthase_AS"/>
</dbReference>
<feature type="active site" evidence="8">
    <location>
        <position position="368"/>
    </location>
</feature>
<organism evidence="11 12">
    <name type="scientific">Paraburkholderia bannensis</name>
    <dbReference type="NCBI Taxonomy" id="765414"/>
    <lineage>
        <taxon>Bacteria</taxon>
        <taxon>Pseudomonadati</taxon>
        <taxon>Pseudomonadota</taxon>
        <taxon>Betaproteobacteria</taxon>
        <taxon>Burkholderiales</taxon>
        <taxon>Burkholderiaceae</taxon>
        <taxon>Paraburkholderia</taxon>
    </lineage>
</organism>
<evidence type="ECO:0000256" key="1">
    <source>
        <dbReference type="ARBA" id="ARBA00004751"/>
    </source>
</evidence>
<dbReference type="PIRSF" id="PIRSF001369">
    <property type="entry name" value="Citrate_synth"/>
    <property type="match status" value="1"/>
</dbReference>
<keyword evidence="12" id="KW-1185">Reference proteome</keyword>
<dbReference type="PANTHER" id="PTHR42871">
    <property type="entry name" value="CITRATE SYNTHASE"/>
    <property type="match status" value="1"/>
</dbReference>
<dbReference type="InterPro" id="IPR036969">
    <property type="entry name" value="Citrate_synthase_sf"/>
</dbReference>
<accession>A0A7W9TYD8</accession>
<keyword evidence="11" id="KW-0012">Acyltransferase</keyword>
<dbReference type="Gene3D" id="1.10.230.10">
    <property type="entry name" value="Cytochrome P450-Terp, domain 2"/>
    <property type="match status" value="1"/>
</dbReference>
<dbReference type="InterPro" id="IPR016142">
    <property type="entry name" value="Citrate_synth-like_lrg_a-sub"/>
</dbReference>
<comment type="similarity">
    <text evidence="2 7 10">Belongs to the citrate synthase family.</text>
</comment>
<dbReference type="SUPFAM" id="SSF48256">
    <property type="entry name" value="Citrate synthase"/>
    <property type="match status" value="1"/>
</dbReference>
<dbReference type="RefSeq" id="WP_183724163.1">
    <property type="nucleotide sequence ID" value="NZ_JACHBW010000006.1"/>
</dbReference>
<dbReference type="PANTHER" id="PTHR42871:SF1">
    <property type="entry name" value="CITRATE SYNTHASE"/>
    <property type="match status" value="1"/>
</dbReference>
<evidence type="ECO:0000313" key="11">
    <source>
        <dbReference type="EMBL" id="MBB6102605.1"/>
    </source>
</evidence>
<evidence type="ECO:0000256" key="3">
    <source>
        <dbReference type="ARBA" id="ARBA00022532"/>
    </source>
</evidence>
<dbReference type="FunFam" id="1.10.230.10:FF:000002">
    <property type="entry name" value="Citrate synthase"/>
    <property type="match status" value="1"/>
</dbReference>
<name>A0A7W9TYD8_9BURK</name>
<evidence type="ECO:0000256" key="6">
    <source>
        <dbReference type="NCBIfam" id="TIGR01798"/>
    </source>
</evidence>
<dbReference type="Pfam" id="PF00285">
    <property type="entry name" value="Citrate_synt"/>
    <property type="match status" value="1"/>
</dbReference>
<proteinExistence type="inferred from homology"/>
<dbReference type="PRINTS" id="PR00143">
    <property type="entry name" value="CITRTSNTHASE"/>
</dbReference>
<evidence type="ECO:0000313" key="12">
    <source>
        <dbReference type="Proteomes" id="UP000571554"/>
    </source>
</evidence>